<keyword evidence="5" id="KW-0547">Nucleotide-binding</keyword>
<dbReference type="SFLD" id="SFLDS00003">
    <property type="entry name" value="Haloacid_Dehalogenase"/>
    <property type="match status" value="1"/>
</dbReference>
<dbReference type="Pfam" id="PF13246">
    <property type="entry name" value="Cation_ATPase"/>
    <property type="match status" value="1"/>
</dbReference>
<comment type="similarity">
    <text evidence="2">Belongs to the cation transport ATPase (P-type) (TC 3.A.3) family. Type IIA subfamily.</text>
</comment>
<feature type="transmembrane region" description="Helical" evidence="10">
    <location>
        <begin position="648"/>
        <end position="671"/>
    </location>
</feature>
<feature type="transmembrane region" description="Helical" evidence="10">
    <location>
        <begin position="802"/>
        <end position="820"/>
    </location>
</feature>
<dbReference type="InterPro" id="IPR023214">
    <property type="entry name" value="HAD_sf"/>
</dbReference>
<dbReference type="InterPro" id="IPR044492">
    <property type="entry name" value="P_typ_ATPase_HD_dom"/>
</dbReference>
<dbReference type="Gene3D" id="3.40.1110.10">
    <property type="entry name" value="Calcium-transporting ATPase, cytoplasmic domain N"/>
    <property type="match status" value="1"/>
</dbReference>
<dbReference type="InterPro" id="IPR004014">
    <property type="entry name" value="ATPase_P-typ_cation-transptr_N"/>
</dbReference>
<accession>A0ABX2TEC0</accession>
<organism evidence="12 13">
    <name type="scientific">Azospirillum oleiclasticum</name>
    <dbReference type="NCBI Taxonomy" id="2735135"/>
    <lineage>
        <taxon>Bacteria</taxon>
        <taxon>Pseudomonadati</taxon>
        <taxon>Pseudomonadota</taxon>
        <taxon>Alphaproteobacteria</taxon>
        <taxon>Rhodospirillales</taxon>
        <taxon>Azospirillaceae</taxon>
        <taxon>Azospirillum</taxon>
    </lineage>
</organism>
<evidence type="ECO:0000313" key="12">
    <source>
        <dbReference type="EMBL" id="NYZ22135.1"/>
    </source>
</evidence>
<evidence type="ECO:0000313" key="13">
    <source>
        <dbReference type="Proteomes" id="UP000584642"/>
    </source>
</evidence>
<dbReference type="Proteomes" id="UP000584642">
    <property type="component" value="Unassembled WGS sequence"/>
</dbReference>
<dbReference type="Gene3D" id="2.70.150.10">
    <property type="entry name" value="Calcium-transporting ATPase, cytoplasmic transduction domain A"/>
    <property type="match status" value="1"/>
</dbReference>
<evidence type="ECO:0000256" key="10">
    <source>
        <dbReference type="SAM" id="Phobius"/>
    </source>
</evidence>
<dbReference type="SUPFAM" id="SSF81665">
    <property type="entry name" value="Calcium ATPase, transmembrane domain M"/>
    <property type="match status" value="1"/>
</dbReference>
<dbReference type="InterPro" id="IPR008250">
    <property type="entry name" value="ATPase_P-typ_transduc_dom_A_sf"/>
</dbReference>
<evidence type="ECO:0000256" key="5">
    <source>
        <dbReference type="ARBA" id="ARBA00022741"/>
    </source>
</evidence>
<evidence type="ECO:0000256" key="4">
    <source>
        <dbReference type="ARBA" id="ARBA00022692"/>
    </source>
</evidence>
<dbReference type="InterPro" id="IPR036412">
    <property type="entry name" value="HAD-like_sf"/>
</dbReference>
<sequence>MRIQTLSPEQVLAGLRSGGHGLTTREAARRLGRFGANTLKAPRREPMAVRLLRSFTHFFALLLWLAAALAAVAEIRQPGEGMGLLAIAVVAVILVNGLFSFAQDYRAERELAALAKLLPQRVKTWRDGQVSEVEAAALVPGDVIVLTAGDRVPADARLLSATGVRLDASTLTGESVPVLRTADPCTEHEAPMAGNLVFAGTSVVAGEGTALVYATGNHTEFGRIANLTQGEQRERWPLLGEIAALSRLIAVLAVGLGAVFFAIGVHAGQPVMAAFVFAIGIIVANVPEGLLPTVTLALAMAARRMARRNVLVRHLPAVEALGSATVICTDKTGTLTLNRMTVRATDGEPGAIAAVERHCHTLARSKTGWLGDPMEVALVEHAGPGPVHARTGEVPFDTERRRLSTLHRAPTGPVVYTKGAAETVLPLCTARATAAGVVPLDDTGRAAVLAAQDAMADRGLRVLALAWRDDPDPADPERGLVLAGLVGLEDPPRPEVPDAVAKARAAGIRVVMVTGDHPHTALAIAREIGLVRGSDPELVTGDALRTMTDSHLMLVLDGDEVVFARVGADQKLRIVQALQRRGETVAVTGDGVNDAPALKQGDIGVAMGRCGTDVAREAADMILLDDNFASIVHAVEEGRAVFANIRRFMTYIFTSNIPEIVPFLAFILLGIPLPLTVVQILAVDLGTDLLPALALGAEPPHPGVMIRPPRPRRERLLTWGLLARAYLFLGPFEAAAAMGAFFVVLGDGGWRWGDHLAAGDPLHRLATTACLAGIVVAQVANLLLCRADRESILDRSMPRNPLIGWAIIAELLIIAAIVYTPPGNLLFATAPLPWWAWLTPLPAVMAMVVVEEARKALARSLPCVKPSALRAPTL</sequence>
<keyword evidence="4 10" id="KW-0812">Transmembrane</keyword>
<evidence type="ECO:0000256" key="2">
    <source>
        <dbReference type="ARBA" id="ARBA00005675"/>
    </source>
</evidence>
<feature type="transmembrane region" description="Helical" evidence="10">
    <location>
        <begin position="242"/>
        <end position="265"/>
    </location>
</feature>
<evidence type="ECO:0000256" key="7">
    <source>
        <dbReference type="ARBA" id="ARBA00022967"/>
    </source>
</evidence>
<feature type="domain" description="Cation-transporting P-type ATPase N-terminal" evidence="11">
    <location>
        <begin position="2"/>
        <end position="75"/>
    </location>
</feature>
<comment type="caution">
    <text evidence="12">The sequence shown here is derived from an EMBL/GenBank/DDBJ whole genome shotgun (WGS) entry which is preliminary data.</text>
</comment>
<dbReference type="SUPFAM" id="SSF56784">
    <property type="entry name" value="HAD-like"/>
    <property type="match status" value="1"/>
</dbReference>
<dbReference type="NCBIfam" id="TIGR01494">
    <property type="entry name" value="ATPase_P-type"/>
    <property type="match status" value="2"/>
</dbReference>
<dbReference type="PANTHER" id="PTHR43294:SF21">
    <property type="entry name" value="CATION TRANSPORTING ATPASE"/>
    <property type="match status" value="1"/>
</dbReference>
<dbReference type="PRINTS" id="PR00119">
    <property type="entry name" value="CATATPASE"/>
</dbReference>
<dbReference type="Pfam" id="PF00689">
    <property type="entry name" value="Cation_ATPase_C"/>
    <property type="match status" value="1"/>
</dbReference>
<evidence type="ECO:0000256" key="6">
    <source>
        <dbReference type="ARBA" id="ARBA00022840"/>
    </source>
</evidence>
<evidence type="ECO:0000256" key="1">
    <source>
        <dbReference type="ARBA" id="ARBA00004651"/>
    </source>
</evidence>
<feature type="transmembrane region" description="Helical" evidence="10">
    <location>
        <begin position="271"/>
        <end position="299"/>
    </location>
</feature>
<dbReference type="SUPFAM" id="SSF81653">
    <property type="entry name" value="Calcium ATPase, transduction domain A"/>
    <property type="match status" value="1"/>
</dbReference>
<keyword evidence="6" id="KW-0067">ATP-binding</keyword>
<gene>
    <name evidence="12" type="ORF">HND93_20670</name>
</gene>
<dbReference type="SFLD" id="SFLDG00002">
    <property type="entry name" value="C1.7:_P-type_atpase_like"/>
    <property type="match status" value="1"/>
</dbReference>
<dbReference type="Pfam" id="PF08282">
    <property type="entry name" value="Hydrolase_3"/>
    <property type="match status" value="1"/>
</dbReference>
<keyword evidence="7" id="KW-1278">Translocase</keyword>
<protein>
    <submittedName>
        <fullName evidence="12">Cation-transporting P-type ATPase</fullName>
    </submittedName>
</protein>
<dbReference type="InterPro" id="IPR006068">
    <property type="entry name" value="ATPase_P-typ_cation-transptr_C"/>
</dbReference>
<dbReference type="SMART" id="SM00831">
    <property type="entry name" value="Cation_ATPase_N"/>
    <property type="match status" value="1"/>
</dbReference>
<proteinExistence type="inferred from homology"/>
<dbReference type="SFLD" id="SFLDF00027">
    <property type="entry name" value="p-type_atpase"/>
    <property type="match status" value="1"/>
</dbReference>
<evidence type="ECO:0000256" key="9">
    <source>
        <dbReference type="ARBA" id="ARBA00023136"/>
    </source>
</evidence>
<feature type="transmembrane region" description="Helical" evidence="10">
    <location>
        <begin position="832"/>
        <end position="850"/>
    </location>
</feature>
<comment type="subcellular location">
    <subcellularLocation>
        <location evidence="1">Cell membrane</location>
        <topology evidence="1">Multi-pass membrane protein</topology>
    </subcellularLocation>
</comment>
<keyword evidence="8 10" id="KW-1133">Transmembrane helix</keyword>
<evidence type="ECO:0000256" key="8">
    <source>
        <dbReference type="ARBA" id="ARBA00022989"/>
    </source>
</evidence>
<evidence type="ECO:0000259" key="11">
    <source>
        <dbReference type="SMART" id="SM00831"/>
    </source>
</evidence>
<dbReference type="Gene3D" id="1.20.1110.10">
    <property type="entry name" value="Calcium-transporting ATPase, transmembrane domain"/>
    <property type="match status" value="2"/>
</dbReference>
<feature type="transmembrane region" description="Helical" evidence="10">
    <location>
        <begin position="677"/>
        <end position="695"/>
    </location>
</feature>
<dbReference type="EMBL" id="JABFDB010000016">
    <property type="protein sequence ID" value="NYZ22135.1"/>
    <property type="molecule type" value="Genomic_DNA"/>
</dbReference>
<feature type="transmembrane region" description="Helical" evidence="10">
    <location>
        <begin position="84"/>
        <end position="102"/>
    </location>
</feature>
<dbReference type="InterPro" id="IPR050510">
    <property type="entry name" value="Cation_transp_ATPase_P-type"/>
</dbReference>
<dbReference type="InterPro" id="IPR018303">
    <property type="entry name" value="ATPase_P-typ_P_site"/>
</dbReference>
<dbReference type="PROSITE" id="PS00154">
    <property type="entry name" value="ATPASE_E1_E2"/>
    <property type="match status" value="1"/>
</dbReference>
<reference evidence="12 13" key="1">
    <citation type="submission" date="2020-05" db="EMBL/GenBank/DDBJ databases">
        <title>Azospirillum oleiclasticum sp. nov, a nitrogen-fixing and heavy crude oil-emulsifying bacterium isolated from the crude oil of Yumen Oilfield.</title>
        <authorList>
            <person name="Wu D."/>
            <person name="Cai M."/>
            <person name="Zhang X."/>
        </authorList>
    </citation>
    <scope>NUCLEOTIDE SEQUENCE [LARGE SCALE GENOMIC DNA]</scope>
    <source>
        <strain evidence="12 13">ROY-1-1-2</strain>
    </source>
</reference>
<dbReference type="InterPro" id="IPR059000">
    <property type="entry name" value="ATPase_P-type_domA"/>
</dbReference>
<dbReference type="PRINTS" id="PR00120">
    <property type="entry name" value="HATPASE"/>
</dbReference>
<dbReference type="Gene3D" id="3.40.50.1000">
    <property type="entry name" value="HAD superfamily/HAD-like"/>
    <property type="match status" value="1"/>
</dbReference>
<dbReference type="Pfam" id="PF00122">
    <property type="entry name" value="E1-E2_ATPase"/>
    <property type="match status" value="1"/>
</dbReference>
<dbReference type="InterPro" id="IPR001757">
    <property type="entry name" value="P_typ_ATPase"/>
</dbReference>
<name>A0ABX2TEC0_9PROT</name>
<dbReference type="Pfam" id="PF00690">
    <property type="entry name" value="Cation_ATPase_N"/>
    <property type="match status" value="1"/>
</dbReference>
<dbReference type="RefSeq" id="WP_180283915.1">
    <property type="nucleotide sequence ID" value="NZ_JABFDB010000016.1"/>
</dbReference>
<dbReference type="PANTHER" id="PTHR43294">
    <property type="entry name" value="SODIUM/POTASSIUM-TRANSPORTING ATPASE SUBUNIT ALPHA"/>
    <property type="match status" value="1"/>
</dbReference>
<keyword evidence="3" id="KW-1003">Cell membrane</keyword>
<feature type="transmembrane region" description="Helical" evidence="10">
    <location>
        <begin position="51"/>
        <end position="72"/>
    </location>
</feature>
<evidence type="ECO:0000256" key="3">
    <source>
        <dbReference type="ARBA" id="ARBA00022475"/>
    </source>
</evidence>
<keyword evidence="13" id="KW-1185">Reference proteome</keyword>
<keyword evidence="9 10" id="KW-0472">Membrane</keyword>
<feature type="transmembrane region" description="Helical" evidence="10">
    <location>
        <begin position="716"/>
        <end position="745"/>
    </location>
</feature>
<dbReference type="InterPro" id="IPR023298">
    <property type="entry name" value="ATPase_P-typ_TM_dom_sf"/>
</dbReference>
<feature type="transmembrane region" description="Helical" evidence="10">
    <location>
        <begin position="765"/>
        <end position="784"/>
    </location>
</feature>
<dbReference type="InterPro" id="IPR023299">
    <property type="entry name" value="ATPase_P-typ_cyto_dom_N"/>
</dbReference>